<gene>
    <name evidence="1" type="ORF">ACD_78C00247G0002</name>
</gene>
<protein>
    <submittedName>
        <fullName evidence="1">Uncharacterized protein</fullName>
    </submittedName>
</protein>
<name>K1XHN3_9BACT</name>
<comment type="caution">
    <text evidence="1">The sequence shown here is derived from an EMBL/GenBank/DDBJ whole genome shotgun (WGS) entry which is preliminary data.</text>
</comment>
<accession>K1XHN3</accession>
<sequence>METFSTSRTVKGDQLSLLDRISSTPKIPTVAQLWDAVAGRAYTVMTAIPQTTLQTTIKSRYGAINFHREASKIGEKDFVLKVSIGGRGYMLRAMCRHRTIPSHYNEDSIDITELASSIHVREFNNGDYIPKEQLNEKDRSMFTQIAKDILSNPFSSRSMMTH</sequence>
<proteinExistence type="predicted"/>
<dbReference type="AlphaFoldDB" id="K1XHN3"/>
<reference evidence="1" key="1">
    <citation type="journal article" date="2012" name="Science">
        <title>Fermentation, hydrogen, and sulfur metabolism in multiple uncultivated bacterial phyla.</title>
        <authorList>
            <person name="Wrighton K.C."/>
            <person name="Thomas B.C."/>
            <person name="Sharon I."/>
            <person name="Miller C.S."/>
            <person name="Castelle C.J."/>
            <person name="VerBerkmoes N.C."/>
            <person name="Wilkins M.J."/>
            <person name="Hettich R.L."/>
            <person name="Lipton M.S."/>
            <person name="Williams K.H."/>
            <person name="Long P.E."/>
            <person name="Banfield J.F."/>
        </authorList>
    </citation>
    <scope>NUCLEOTIDE SEQUENCE [LARGE SCALE GENOMIC DNA]</scope>
</reference>
<dbReference type="EMBL" id="AMFJ01034247">
    <property type="protein sequence ID" value="EKD29845.1"/>
    <property type="molecule type" value="Genomic_DNA"/>
</dbReference>
<evidence type="ECO:0000313" key="1">
    <source>
        <dbReference type="EMBL" id="EKD29845.1"/>
    </source>
</evidence>
<organism evidence="1">
    <name type="scientific">uncultured bacterium</name>
    <name type="common">gcode 4</name>
    <dbReference type="NCBI Taxonomy" id="1234023"/>
    <lineage>
        <taxon>Bacteria</taxon>
        <taxon>environmental samples</taxon>
    </lineage>
</organism>